<dbReference type="OrthoDB" id="3046318at2759"/>
<feature type="transmembrane region" description="Helical" evidence="1">
    <location>
        <begin position="144"/>
        <end position="164"/>
    </location>
</feature>
<feature type="transmembrane region" description="Helical" evidence="1">
    <location>
        <begin position="279"/>
        <end position="302"/>
    </location>
</feature>
<evidence type="ECO:0000313" key="3">
    <source>
        <dbReference type="Proteomes" id="UP000287166"/>
    </source>
</evidence>
<feature type="transmembrane region" description="Helical" evidence="1">
    <location>
        <begin position="105"/>
        <end position="124"/>
    </location>
</feature>
<keyword evidence="3" id="KW-1185">Reference proteome</keyword>
<feature type="transmembrane region" description="Helical" evidence="1">
    <location>
        <begin position="232"/>
        <end position="258"/>
    </location>
</feature>
<dbReference type="Gene3D" id="1.20.1070.10">
    <property type="entry name" value="Rhodopsin 7-helix transmembrane proteins"/>
    <property type="match status" value="1"/>
</dbReference>
<name>A0A401G6E4_9APHY</name>
<evidence type="ECO:0000256" key="1">
    <source>
        <dbReference type="SAM" id="Phobius"/>
    </source>
</evidence>
<evidence type="ECO:0008006" key="4">
    <source>
        <dbReference type="Google" id="ProtNLM"/>
    </source>
</evidence>
<keyword evidence="1" id="KW-1133">Transmembrane helix</keyword>
<comment type="caution">
    <text evidence="2">The sequence shown here is derived from an EMBL/GenBank/DDBJ whole genome shotgun (WGS) entry which is preliminary data.</text>
</comment>
<keyword evidence="1" id="KW-0472">Membrane</keyword>
<dbReference type="AlphaFoldDB" id="A0A401G6E4"/>
<dbReference type="EMBL" id="BFAD01000001">
    <property type="protein sequence ID" value="GBE77733.1"/>
    <property type="molecule type" value="Genomic_DNA"/>
</dbReference>
<evidence type="ECO:0000313" key="2">
    <source>
        <dbReference type="EMBL" id="GBE77733.1"/>
    </source>
</evidence>
<dbReference type="STRING" id="139825.A0A401G6E4"/>
<accession>A0A401G6E4</accession>
<protein>
    <recommendedName>
        <fullName evidence="4">G-protein coupled receptors family 1 profile domain-containing protein</fullName>
    </recommendedName>
</protein>
<dbReference type="GeneID" id="38774650"/>
<dbReference type="InParanoid" id="A0A401G6E4"/>
<reference evidence="2 3" key="1">
    <citation type="journal article" date="2018" name="Sci. Rep.">
        <title>Genome sequence of the cauliflower mushroom Sparassis crispa (Hanabiratake) and its association with beneficial usage.</title>
        <authorList>
            <person name="Kiyama R."/>
            <person name="Furutani Y."/>
            <person name="Kawaguchi K."/>
            <person name="Nakanishi T."/>
        </authorList>
    </citation>
    <scope>NUCLEOTIDE SEQUENCE [LARGE SCALE GENOMIC DNA]</scope>
</reference>
<feature type="transmembrane region" description="Helical" evidence="1">
    <location>
        <begin position="185"/>
        <end position="208"/>
    </location>
</feature>
<dbReference type="Proteomes" id="UP000287166">
    <property type="component" value="Unassembled WGS sequence"/>
</dbReference>
<feature type="transmembrane region" description="Helical" evidence="1">
    <location>
        <begin position="314"/>
        <end position="335"/>
    </location>
</feature>
<organism evidence="2 3">
    <name type="scientific">Sparassis crispa</name>
    <dbReference type="NCBI Taxonomy" id="139825"/>
    <lineage>
        <taxon>Eukaryota</taxon>
        <taxon>Fungi</taxon>
        <taxon>Dikarya</taxon>
        <taxon>Basidiomycota</taxon>
        <taxon>Agaricomycotina</taxon>
        <taxon>Agaricomycetes</taxon>
        <taxon>Polyporales</taxon>
        <taxon>Sparassidaceae</taxon>
        <taxon>Sparassis</taxon>
    </lineage>
</organism>
<dbReference type="RefSeq" id="XP_027608646.1">
    <property type="nucleotide sequence ID" value="XM_027752845.1"/>
</dbReference>
<sequence>MVISRRALPRTPKVTGGLCRLRLWQDHWQFSKPTGRCNGLSRTRTATLAGTGLPCRMYEAPAPNLRSLTPVYLALHIVGGHMALPILVFIYLVSKKVRAHRHPTVVNFCVTWIIYSVTYCLLAYGGNNYDEIPPERLCIVQAAMIYGAPSMAVVAGLILVLYLWDTFHGHWKFLNVSKIPYSVQLIMIISPPYIVFFSFFASAAYLGITQPEKVSAENGLYCTLRTGDFRPYVGPVFCGTVMMIIMVFQLTILVRYCIGLRRMKHLFPLADVKRPSLSPWIRAIIFMFYSWVTFGACMSFLMDYPTAFPYISQAALPLVAFLVFGTHKDVFLVLCCRREKKKWETDSISDTHSGGTRSTSPVDPTSFDAMDQLSPILAPVPAMEQRIAAAV</sequence>
<keyword evidence="1" id="KW-0812">Transmembrane</keyword>
<feature type="transmembrane region" description="Helical" evidence="1">
    <location>
        <begin position="71"/>
        <end position="93"/>
    </location>
</feature>
<proteinExistence type="predicted"/>
<gene>
    <name evidence="2" type="ORF">SCP_0106150</name>
</gene>